<sequence>MSEKQRTLPPWMAKKEVKVKEKMPLKTRRKRKAAARATFYCMNEAELVEAAVSYLTDCFCEDVTSPVGQQVFEKEAKDPSATKAKHCISPVTAKPLEEILEDESSDCSTDLETTYVSETDLDTTEVETLPYTRSLKRPESETGSGAAQDDHGLRNTDEGVVKEKQTAEDATEEDDAVQLVREIFFT</sequence>
<evidence type="ECO:0000313" key="2">
    <source>
        <dbReference type="Proteomes" id="UP000192220"/>
    </source>
</evidence>
<protein>
    <submittedName>
        <fullName evidence="3">Uncharacterized protein LOC106520321 isoform X1</fullName>
    </submittedName>
</protein>
<dbReference type="RefSeq" id="XP_013867785.1">
    <property type="nucleotide sequence ID" value="XM_014012331.1"/>
</dbReference>
<feature type="region of interest" description="Disordered" evidence="1">
    <location>
        <begin position="118"/>
        <end position="174"/>
    </location>
</feature>
<evidence type="ECO:0000313" key="3">
    <source>
        <dbReference type="RefSeq" id="XP_013867785.1"/>
    </source>
</evidence>
<proteinExistence type="predicted"/>
<dbReference type="KEGG" id="alim:106520321"/>
<dbReference type="GeneID" id="106520321"/>
<dbReference type="OrthoDB" id="8936475at2759"/>
<reference evidence="3" key="1">
    <citation type="submission" date="2025-08" db="UniProtKB">
        <authorList>
            <consortium name="RefSeq"/>
        </authorList>
    </citation>
    <scope>IDENTIFICATION</scope>
    <source>
        <strain evidence="3">Quisiro</strain>
        <tissue evidence="3">Liver</tissue>
    </source>
</reference>
<keyword evidence="2" id="KW-1185">Reference proteome</keyword>
<dbReference type="AlphaFoldDB" id="A0A2I4BJ60"/>
<name>A0A2I4BJ60_AUSLI</name>
<feature type="compositionally biased region" description="Basic and acidic residues" evidence="1">
    <location>
        <begin position="148"/>
        <end position="167"/>
    </location>
</feature>
<accession>A0A2I4BJ60</accession>
<organism evidence="2 3">
    <name type="scientific">Austrofundulus limnaeus</name>
    <name type="common">Annual killifish</name>
    <dbReference type="NCBI Taxonomy" id="52670"/>
    <lineage>
        <taxon>Eukaryota</taxon>
        <taxon>Metazoa</taxon>
        <taxon>Chordata</taxon>
        <taxon>Craniata</taxon>
        <taxon>Vertebrata</taxon>
        <taxon>Euteleostomi</taxon>
        <taxon>Actinopterygii</taxon>
        <taxon>Neopterygii</taxon>
        <taxon>Teleostei</taxon>
        <taxon>Neoteleostei</taxon>
        <taxon>Acanthomorphata</taxon>
        <taxon>Ovalentaria</taxon>
        <taxon>Atherinomorphae</taxon>
        <taxon>Cyprinodontiformes</taxon>
        <taxon>Rivulidae</taxon>
        <taxon>Austrofundulus</taxon>
    </lineage>
</organism>
<dbReference type="Proteomes" id="UP000192220">
    <property type="component" value="Unplaced"/>
</dbReference>
<gene>
    <name evidence="3" type="primary">LOC106520321</name>
</gene>
<evidence type="ECO:0000256" key="1">
    <source>
        <dbReference type="SAM" id="MobiDB-lite"/>
    </source>
</evidence>
<dbReference type="InParanoid" id="A0A2I4BJ60"/>
<dbReference type="FunCoup" id="A0A2I4BJ60">
    <property type="interactions" value="3"/>
</dbReference>